<dbReference type="InterPro" id="IPR030395">
    <property type="entry name" value="GP_PDE_dom"/>
</dbReference>
<dbReference type="EC" id="3.1.4.46" evidence="2"/>
<dbReference type="SUPFAM" id="SSF51695">
    <property type="entry name" value="PLC-like phosphodiesterases"/>
    <property type="match status" value="1"/>
</dbReference>
<dbReference type="PROSITE" id="PS51704">
    <property type="entry name" value="GP_PDE"/>
    <property type="match status" value="1"/>
</dbReference>
<organism evidence="2 3">
    <name type="scientific">Clostridium colicanis DSM 13634</name>
    <dbReference type="NCBI Taxonomy" id="1121305"/>
    <lineage>
        <taxon>Bacteria</taxon>
        <taxon>Bacillati</taxon>
        <taxon>Bacillota</taxon>
        <taxon>Clostridia</taxon>
        <taxon>Eubacteriales</taxon>
        <taxon>Clostridiaceae</taxon>
        <taxon>Clostridium</taxon>
    </lineage>
</organism>
<evidence type="ECO:0000313" key="2">
    <source>
        <dbReference type="EMBL" id="KYH28392.1"/>
    </source>
</evidence>
<dbReference type="EMBL" id="LTBB01000010">
    <property type="protein sequence ID" value="KYH28392.1"/>
    <property type="molecule type" value="Genomic_DNA"/>
</dbReference>
<dbReference type="PATRIC" id="fig|1121305.3.peg.1887"/>
<proteinExistence type="predicted"/>
<comment type="caution">
    <text evidence="2">The sequence shown here is derived from an EMBL/GenBank/DDBJ whole genome shotgun (WGS) entry which is preliminary data.</text>
</comment>
<dbReference type="GO" id="GO:0008889">
    <property type="term" value="F:glycerophosphodiester phosphodiesterase activity"/>
    <property type="evidence" value="ECO:0007669"/>
    <property type="project" value="UniProtKB-EC"/>
</dbReference>
<dbReference type="STRING" id="1121305.CLCOL_18840"/>
<sequence>MIINYAHRGASGYFPENTMLAFEKAVSLGATGIETDIHMTKDGVLVLIHDERVDRTTNGTGFVKDYTYKELLKLDAGSYFSKEFEGLKVPTLEELFQFASHNELKLDLELKNNIVQYENIEKKTVDLINKYNMNNRVTVSSFNHYSLMKIKKISKKIKIGLLYMTGLVHPEKYAKFLGAEALHPYFLAVNSSKIIKRIKKAKIEIVPYTIDDGKFMKRFIDFEVDGITTNYPDKLNKLLQDI</sequence>
<keyword evidence="2" id="KW-0378">Hydrolase</keyword>
<dbReference type="GO" id="GO:0006629">
    <property type="term" value="P:lipid metabolic process"/>
    <property type="evidence" value="ECO:0007669"/>
    <property type="project" value="InterPro"/>
</dbReference>
<evidence type="ECO:0000259" key="1">
    <source>
        <dbReference type="PROSITE" id="PS51704"/>
    </source>
</evidence>
<dbReference type="Pfam" id="PF03009">
    <property type="entry name" value="GDPD"/>
    <property type="match status" value="1"/>
</dbReference>
<dbReference type="Gene3D" id="3.20.20.190">
    <property type="entry name" value="Phosphatidylinositol (PI) phosphodiesterase"/>
    <property type="match status" value="1"/>
</dbReference>
<name>A0A151AL86_9CLOT</name>
<dbReference type="RefSeq" id="WP_061858713.1">
    <property type="nucleotide sequence ID" value="NZ_LTBB01000010.1"/>
</dbReference>
<dbReference type="PANTHER" id="PTHR46211">
    <property type="entry name" value="GLYCEROPHOSPHORYL DIESTER PHOSPHODIESTERASE"/>
    <property type="match status" value="1"/>
</dbReference>
<dbReference type="Proteomes" id="UP000075374">
    <property type="component" value="Unassembled WGS sequence"/>
</dbReference>
<dbReference type="CDD" id="cd08563">
    <property type="entry name" value="GDPD_TtGDE_like"/>
    <property type="match status" value="1"/>
</dbReference>
<dbReference type="PANTHER" id="PTHR46211:SF1">
    <property type="entry name" value="GLYCEROPHOSPHODIESTER PHOSPHODIESTERASE, CYTOPLASMIC"/>
    <property type="match status" value="1"/>
</dbReference>
<accession>A0A151AL86</accession>
<protein>
    <submittedName>
        <fullName evidence="2">Glycerophosphoryl diester phosphodiesterase</fullName>
        <ecNumber evidence="2">3.1.4.46</ecNumber>
    </submittedName>
</protein>
<keyword evidence="3" id="KW-1185">Reference proteome</keyword>
<dbReference type="InterPro" id="IPR017946">
    <property type="entry name" value="PLC-like_Pdiesterase_TIM-brl"/>
</dbReference>
<evidence type="ECO:0000313" key="3">
    <source>
        <dbReference type="Proteomes" id="UP000075374"/>
    </source>
</evidence>
<reference evidence="2 3" key="1">
    <citation type="submission" date="2016-02" db="EMBL/GenBank/DDBJ databases">
        <title>Genome sequence of Clostridium colicanis DSM 13634.</title>
        <authorList>
            <person name="Poehlein A."/>
            <person name="Daniel R."/>
        </authorList>
    </citation>
    <scope>NUCLEOTIDE SEQUENCE [LARGE SCALE GENOMIC DNA]</scope>
    <source>
        <strain evidence="2 3">DSM 13634</strain>
    </source>
</reference>
<gene>
    <name evidence="2" type="primary">ugpQ</name>
    <name evidence="2" type="ORF">CLCOL_18840</name>
</gene>
<feature type="domain" description="GP-PDE" evidence="1">
    <location>
        <begin position="2"/>
        <end position="239"/>
    </location>
</feature>
<dbReference type="AlphaFoldDB" id="A0A151AL86"/>